<evidence type="ECO:0000313" key="2">
    <source>
        <dbReference type="Proteomes" id="UP000821865"/>
    </source>
</evidence>
<dbReference type="Proteomes" id="UP000821865">
    <property type="component" value="Chromosome 6"/>
</dbReference>
<reference evidence="1" key="1">
    <citation type="submission" date="2020-05" db="EMBL/GenBank/DDBJ databases">
        <title>Large-scale comparative analyses of tick genomes elucidate their genetic diversity and vector capacities.</title>
        <authorList>
            <person name="Jia N."/>
            <person name="Wang J."/>
            <person name="Shi W."/>
            <person name="Du L."/>
            <person name="Sun Y."/>
            <person name="Zhan W."/>
            <person name="Jiang J."/>
            <person name="Wang Q."/>
            <person name="Zhang B."/>
            <person name="Ji P."/>
            <person name="Sakyi L.B."/>
            <person name="Cui X."/>
            <person name="Yuan T."/>
            <person name="Jiang B."/>
            <person name="Yang W."/>
            <person name="Lam T.T.-Y."/>
            <person name="Chang Q."/>
            <person name="Ding S."/>
            <person name="Wang X."/>
            <person name="Zhu J."/>
            <person name="Ruan X."/>
            <person name="Zhao L."/>
            <person name="Wei J."/>
            <person name="Que T."/>
            <person name="Du C."/>
            <person name="Cheng J."/>
            <person name="Dai P."/>
            <person name="Han X."/>
            <person name="Huang E."/>
            <person name="Gao Y."/>
            <person name="Liu J."/>
            <person name="Shao H."/>
            <person name="Ye R."/>
            <person name="Li L."/>
            <person name="Wei W."/>
            <person name="Wang X."/>
            <person name="Wang C."/>
            <person name="Yang T."/>
            <person name="Huo Q."/>
            <person name="Li W."/>
            <person name="Guo W."/>
            <person name="Chen H."/>
            <person name="Zhou L."/>
            <person name="Ni X."/>
            <person name="Tian J."/>
            <person name="Zhou Y."/>
            <person name="Sheng Y."/>
            <person name="Liu T."/>
            <person name="Pan Y."/>
            <person name="Xia L."/>
            <person name="Li J."/>
            <person name="Zhao F."/>
            <person name="Cao W."/>
        </authorList>
    </citation>
    <scope>NUCLEOTIDE SEQUENCE</scope>
    <source>
        <strain evidence="1">Dsil-2018</strain>
    </source>
</reference>
<protein>
    <submittedName>
        <fullName evidence="1">Uncharacterized protein</fullName>
    </submittedName>
</protein>
<gene>
    <name evidence="1" type="ORF">HPB49_021078</name>
</gene>
<comment type="caution">
    <text evidence="1">The sequence shown here is derived from an EMBL/GenBank/DDBJ whole genome shotgun (WGS) entry which is preliminary data.</text>
</comment>
<sequence>MSSEVRVGKTKKRGHKRRGRRNRKETEPIIDEAAARQCGESPVSRQRSSRGRSRSRSQPVPKDATELQQQCPAPVSTTGTHHKSSISVFVPAWEATAQPLEERRPQPSRKPSTHRHHKSKDAADSSHLVTLQDALAMAAAVVTITSPVLKQEHVTKPSCASCGGVPARGSVVPRILCAVSVGVMLVSALSANFLAAGRTQPPTTCRSQGCLYHAYRLASAYNKTADPCVDFYAYVCGRWQAFHEGARNQAEDAAMALAVDVISSLARPLASNRVVRNLVSTCVANQLGVSADAFIDIAKLLGLPMSTEDKFSGHPMDLLVRLCLRWNLGLVFDLRVISDSRNPFLLLTRHRKHVVPEVRNAASRYAWRHVQKHINAFASADMQLLRAVQEDLFSAVTFEREEQTLLRVANLTMATTSVQEWVTFLNAHSSSEQTFNESSLIVLENVGVVKGLDGVLTKYKREDVVASVCWVFVEEYLWLLTDLRSNDSQATTKENSNMESDSRLLQRHRPAACLAYVDTFLGLLSGANHIKDTFPESSQRQLNEILQSIDKELIVLANASIWIDAKTKERVAAKVREVQRDVWPEVTVLSIEALLALHSKMRTSKHDNYLAVFNKSRSLLGSERYSDVFFGNLKSTPLGDTGYIYHVNRVLMSVAVIRAPFFYPYTPSSVNYGGLTSVYATQLLRLLDKTGVTFNSNDSGALWLNESNMEYMQRADCQLADVQRGDHVPLLPFLPALEVAYAAFSRQPDLDIAIDAEDLGPTSGAKLFFMSYCHALCGKERYGGAEKCNFPLRNFPPFAATFDCSPGTWMSGGKCSFFGG</sequence>
<organism evidence="1 2">
    <name type="scientific">Dermacentor silvarum</name>
    <name type="common">Tick</name>
    <dbReference type="NCBI Taxonomy" id="543639"/>
    <lineage>
        <taxon>Eukaryota</taxon>
        <taxon>Metazoa</taxon>
        <taxon>Ecdysozoa</taxon>
        <taxon>Arthropoda</taxon>
        <taxon>Chelicerata</taxon>
        <taxon>Arachnida</taxon>
        <taxon>Acari</taxon>
        <taxon>Parasitiformes</taxon>
        <taxon>Ixodida</taxon>
        <taxon>Ixodoidea</taxon>
        <taxon>Ixodidae</taxon>
        <taxon>Rhipicephalinae</taxon>
        <taxon>Dermacentor</taxon>
    </lineage>
</organism>
<proteinExistence type="predicted"/>
<name>A0ACB8CMV7_DERSI</name>
<dbReference type="EMBL" id="CM023475">
    <property type="protein sequence ID" value="KAH7946176.1"/>
    <property type="molecule type" value="Genomic_DNA"/>
</dbReference>
<evidence type="ECO:0000313" key="1">
    <source>
        <dbReference type="EMBL" id="KAH7946176.1"/>
    </source>
</evidence>
<accession>A0ACB8CMV7</accession>
<keyword evidence="2" id="KW-1185">Reference proteome</keyword>